<gene>
    <name evidence="2" type="ORF">GCM10023156_08810</name>
</gene>
<evidence type="ECO:0000313" key="3">
    <source>
        <dbReference type="Proteomes" id="UP001500840"/>
    </source>
</evidence>
<comment type="caution">
    <text evidence="2">The sequence shown here is derived from an EMBL/GenBank/DDBJ whole genome shotgun (WGS) entry which is preliminary data.</text>
</comment>
<dbReference type="RefSeq" id="WP_345319769.1">
    <property type="nucleotide sequence ID" value="NZ_BAABGA010000010.1"/>
</dbReference>
<evidence type="ECO:0000313" key="2">
    <source>
        <dbReference type="EMBL" id="GAA4447124.1"/>
    </source>
</evidence>
<keyword evidence="3" id="KW-1185">Reference proteome</keyword>
<evidence type="ECO:0000256" key="1">
    <source>
        <dbReference type="SAM" id="Phobius"/>
    </source>
</evidence>
<evidence type="ECO:0008006" key="4">
    <source>
        <dbReference type="Google" id="ProtNLM"/>
    </source>
</evidence>
<keyword evidence="1" id="KW-0812">Transmembrane</keyword>
<feature type="transmembrane region" description="Helical" evidence="1">
    <location>
        <begin position="21"/>
        <end position="41"/>
    </location>
</feature>
<sequence length="129" mass="13849">MVTASAIPKRRRINGIAIESILDFAALMVLFLGVAASTWMIMSSGLYSAALTTFGAFLNWLLFRSLAEIIRLLKRNGGLDYAGRVSGSYFDDILSCGNCGAMLRSDAFCDGCGARLIKPDADNPNDDDG</sequence>
<keyword evidence="1" id="KW-0472">Membrane</keyword>
<dbReference type="EMBL" id="BAABGA010000010">
    <property type="protein sequence ID" value="GAA4447124.1"/>
    <property type="molecule type" value="Genomic_DNA"/>
</dbReference>
<feature type="transmembrane region" description="Helical" evidence="1">
    <location>
        <begin position="47"/>
        <end position="67"/>
    </location>
</feature>
<organism evidence="2 3">
    <name type="scientific">Novipirellula rosea</name>
    <dbReference type="NCBI Taxonomy" id="1031540"/>
    <lineage>
        <taxon>Bacteria</taxon>
        <taxon>Pseudomonadati</taxon>
        <taxon>Planctomycetota</taxon>
        <taxon>Planctomycetia</taxon>
        <taxon>Pirellulales</taxon>
        <taxon>Pirellulaceae</taxon>
        <taxon>Novipirellula</taxon>
    </lineage>
</organism>
<name>A0ABP8MCE8_9BACT</name>
<accession>A0ABP8MCE8</accession>
<proteinExistence type="predicted"/>
<keyword evidence="1" id="KW-1133">Transmembrane helix</keyword>
<protein>
    <recommendedName>
        <fullName evidence="4">Zinc ribbon domain-containing protein</fullName>
    </recommendedName>
</protein>
<reference evidence="3" key="1">
    <citation type="journal article" date="2019" name="Int. J. Syst. Evol. Microbiol.">
        <title>The Global Catalogue of Microorganisms (GCM) 10K type strain sequencing project: providing services to taxonomists for standard genome sequencing and annotation.</title>
        <authorList>
            <consortium name="The Broad Institute Genomics Platform"/>
            <consortium name="The Broad Institute Genome Sequencing Center for Infectious Disease"/>
            <person name="Wu L."/>
            <person name="Ma J."/>
        </authorList>
    </citation>
    <scope>NUCLEOTIDE SEQUENCE [LARGE SCALE GENOMIC DNA]</scope>
    <source>
        <strain evidence="3">JCM 17759</strain>
    </source>
</reference>
<dbReference type="Proteomes" id="UP001500840">
    <property type="component" value="Unassembled WGS sequence"/>
</dbReference>